<dbReference type="GO" id="GO:0061631">
    <property type="term" value="F:ubiquitin conjugating enzyme activity"/>
    <property type="evidence" value="ECO:0007669"/>
    <property type="project" value="UniProtKB-EC"/>
</dbReference>
<dbReference type="InterPro" id="IPR000608">
    <property type="entry name" value="UBC"/>
</dbReference>
<dbReference type="EMBL" id="JAPEUV010000370">
    <property type="protein sequence ID" value="KAJ4329614.1"/>
    <property type="molecule type" value="Genomic_DNA"/>
</dbReference>
<dbReference type="Pfam" id="PF00179">
    <property type="entry name" value="UQ_con"/>
    <property type="match status" value="1"/>
</dbReference>
<dbReference type="AlphaFoldDB" id="A0A9W8WNT1"/>
<keyword evidence="4" id="KW-1185">Reference proteome</keyword>
<dbReference type="PROSITE" id="PS50127">
    <property type="entry name" value="UBC_2"/>
    <property type="match status" value="1"/>
</dbReference>
<protein>
    <submittedName>
        <fullName evidence="3">Protein polyubiquitination</fullName>
        <ecNumber evidence="3">2.3.2.23</ecNumber>
    </submittedName>
</protein>
<dbReference type="CDD" id="cd00195">
    <property type="entry name" value="UBCc_UEV"/>
    <property type="match status" value="1"/>
</dbReference>
<dbReference type="SMART" id="SM00212">
    <property type="entry name" value="UBCc"/>
    <property type="match status" value="1"/>
</dbReference>
<evidence type="ECO:0000313" key="4">
    <source>
        <dbReference type="Proteomes" id="UP001140562"/>
    </source>
</evidence>
<evidence type="ECO:0000259" key="2">
    <source>
        <dbReference type="PROSITE" id="PS50127"/>
    </source>
</evidence>
<comment type="caution">
    <text evidence="3">The sequence shown here is derived from an EMBL/GenBank/DDBJ whole genome shotgun (WGS) entry which is preliminary data.</text>
</comment>
<proteinExistence type="predicted"/>
<dbReference type="Proteomes" id="UP001140562">
    <property type="component" value="Unassembled WGS sequence"/>
</dbReference>
<dbReference type="InterPro" id="IPR016135">
    <property type="entry name" value="UBQ-conjugating_enzyme/RWD"/>
</dbReference>
<feature type="non-terminal residue" evidence="3">
    <location>
        <position position="1"/>
    </location>
</feature>
<dbReference type="SUPFAM" id="SSF54495">
    <property type="entry name" value="UBC-like"/>
    <property type="match status" value="1"/>
</dbReference>
<dbReference type="EC" id="2.3.2.23" evidence="3"/>
<dbReference type="InterPro" id="IPR050113">
    <property type="entry name" value="Ub_conjugating_enzyme"/>
</dbReference>
<organism evidence="3 4">
    <name type="scientific">Didymella glomerata</name>
    <dbReference type="NCBI Taxonomy" id="749621"/>
    <lineage>
        <taxon>Eukaryota</taxon>
        <taxon>Fungi</taxon>
        <taxon>Dikarya</taxon>
        <taxon>Ascomycota</taxon>
        <taxon>Pezizomycotina</taxon>
        <taxon>Dothideomycetes</taxon>
        <taxon>Pleosporomycetidae</taxon>
        <taxon>Pleosporales</taxon>
        <taxon>Pleosporineae</taxon>
        <taxon>Didymellaceae</taxon>
        <taxon>Didymella</taxon>
    </lineage>
</organism>
<evidence type="ECO:0000256" key="1">
    <source>
        <dbReference type="ARBA" id="ARBA00022786"/>
    </source>
</evidence>
<sequence length="671" mass="75251">EYRFLDSHSLKDLPSNPLAMSASNKAFAPNSLHRRLLSDIAEIQQDPYPNVHLHVDEQDFRKACLILSTEAYGPLHLFIEFGNDYPLYAPQVSIQSEIVHPNIYGDYICASILNTVEGWTPAYTLKGVLIQLLSFFASESLEQDHGGGVVDLRDFRSAQKAGEDWRFGKNCKAHEHFCETCGYGPDWTPAPLAKRSNTAAKVSAATVSRLLALPDEVVLLMLEEMPTKDVLALADALPFVKRTVHSYDFIRTRELQCFCLKKSYMDAKLGIGISVTGGNKPVLRSEFDLLSQEAFFQHDVRRSVQGVAFDKWLPLPINRRHWRGAKSTAVACLRGVHSHAGIRSNEPGDVDVLYSLMNNVVVQFCADAEKGFRHSDKRSTLNHVSEKAVEAYFACFHLLLCMATENTEIIKAANKMVKRFLTGPHTKKQFPDLGHLLVAALISDDGLTEPLIFQIIKEAILRNVVWMLDSKGADMAELAYLEPTAISEYRLAKTFEASRTSYRLLMFLKLFSSSARQPGKSLVNLRETLFDSHGAPPPGVPAVMARRIREVRAIDGFPGFLRAMGIIQIPSKTQFTAFLRRTVADSMEAGYSVMPLSQSKLYMIRKVRERDVEVAQGVSITEAMITWYNRGEKWYWNGWNGRPTFFPGRLTSSTAVHRNDRSRGGRGGRIG</sequence>
<feature type="domain" description="UBC core" evidence="2">
    <location>
        <begin position="31"/>
        <end position="176"/>
    </location>
</feature>
<name>A0A9W8WNT1_9PLEO</name>
<dbReference type="PANTHER" id="PTHR24067">
    <property type="entry name" value="UBIQUITIN-CONJUGATING ENZYME E2"/>
    <property type="match status" value="1"/>
</dbReference>
<gene>
    <name evidence="3" type="primary">ube2g2</name>
    <name evidence="3" type="ORF">N0V87_010715</name>
</gene>
<evidence type="ECO:0000313" key="3">
    <source>
        <dbReference type="EMBL" id="KAJ4329614.1"/>
    </source>
</evidence>
<reference evidence="3" key="1">
    <citation type="submission" date="2022-10" db="EMBL/GenBank/DDBJ databases">
        <title>Tapping the CABI collections for fungal endophytes: first genome assemblies for Collariella, Neodidymelliopsis, Ascochyta clinopodiicola, Didymella pomorum, Didymosphaeria variabile, Neocosmospora piperis and Neocucurbitaria cava.</title>
        <authorList>
            <person name="Hill R."/>
        </authorList>
    </citation>
    <scope>NUCLEOTIDE SEQUENCE</scope>
    <source>
        <strain evidence="3">IMI 360193</strain>
    </source>
</reference>
<keyword evidence="1" id="KW-0833">Ubl conjugation pathway</keyword>
<accession>A0A9W8WNT1</accession>
<dbReference type="OrthoDB" id="109543at2759"/>
<keyword evidence="3" id="KW-0808">Transferase</keyword>
<keyword evidence="3" id="KW-0012">Acyltransferase</keyword>
<dbReference type="Gene3D" id="3.10.110.10">
    <property type="entry name" value="Ubiquitin Conjugating Enzyme"/>
    <property type="match status" value="1"/>
</dbReference>